<reference evidence="3 4" key="1">
    <citation type="submission" date="2013-01" db="EMBL/GenBank/DDBJ databases">
        <title>Whole genome shotgun sequence of Gordonia soli NBRC 108243.</title>
        <authorList>
            <person name="Isaki-Nakamura S."/>
            <person name="Hosoyama A."/>
            <person name="Tsuchikane K."/>
            <person name="Ando Y."/>
            <person name="Baba S."/>
            <person name="Ohji S."/>
            <person name="Hamada M."/>
            <person name="Tamura T."/>
            <person name="Yamazoe A."/>
            <person name="Yamazaki S."/>
            <person name="Fujita N."/>
        </authorList>
    </citation>
    <scope>NUCLEOTIDE SEQUENCE [LARGE SCALE GENOMIC DNA]</scope>
    <source>
        <strain evidence="3 4">NBRC 108243</strain>
    </source>
</reference>
<dbReference type="AlphaFoldDB" id="M0QN10"/>
<dbReference type="PROSITE" id="PS50995">
    <property type="entry name" value="HTH_MARR_2"/>
    <property type="match status" value="1"/>
</dbReference>
<dbReference type="Gene3D" id="1.10.10.10">
    <property type="entry name" value="Winged helix-like DNA-binding domain superfamily/Winged helix DNA-binding domain"/>
    <property type="match status" value="1"/>
</dbReference>
<dbReference type="InterPro" id="IPR036390">
    <property type="entry name" value="WH_DNA-bd_sf"/>
</dbReference>
<name>M0QN10_9ACTN</name>
<keyword evidence="4" id="KW-1185">Reference proteome</keyword>
<dbReference type="PANTHER" id="PTHR39515:SF2">
    <property type="entry name" value="HTH-TYPE TRANSCRIPTIONAL REGULATOR RV0880"/>
    <property type="match status" value="1"/>
</dbReference>
<comment type="caution">
    <text evidence="3">The sequence shown here is derived from an EMBL/GenBank/DDBJ whole genome shotgun (WGS) entry which is preliminary data.</text>
</comment>
<proteinExistence type="predicted"/>
<dbReference type="InterPro" id="IPR052526">
    <property type="entry name" value="HTH-type_Bedaq_tolerance"/>
</dbReference>
<dbReference type="InterPro" id="IPR000835">
    <property type="entry name" value="HTH_MarR-typ"/>
</dbReference>
<evidence type="ECO:0000313" key="3">
    <source>
        <dbReference type="EMBL" id="GAC70050.1"/>
    </source>
</evidence>
<dbReference type="EMBL" id="BANX01000031">
    <property type="protein sequence ID" value="GAC70050.1"/>
    <property type="molecule type" value="Genomic_DNA"/>
</dbReference>
<dbReference type="RefSeq" id="WP_007623721.1">
    <property type="nucleotide sequence ID" value="NZ_BANX01000031.1"/>
</dbReference>
<dbReference type="SMART" id="SM00347">
    <property type="entry name" value="HTH_MARR"/>
    <property type="match status" value="1"/>
</dbReference>
<sequence>MAAERQSDTRRAADARRGATADPAREVADSIRTVVWALRRYGERQAGLTALPNSELEVLRTVAERPECTVSEIARLLGLQTSNVSTSVRHLMAKGLLERTVDPADRRSARLAMTAEARRHAGMIDDVWSRAIGDQLSQMTADEVRTLVDAAPLLRRIARLPEQS</sequence>
<organism evidence="3 4">
    <name type="scientific">Gordonia soli NBRC 108243</name>
    <dbReference type="NCBI Taxonomy" id="1223545"/>
    <lineage>
        <taxon>Bacteria</taxon>
        <taxon>Bacillati</taxon>
        <taxon>Actinomycetota</taxon>
        <taxon>Actinomycetes</taxon>
        <taxon>Mycobacteriales</taxon>
        <taxon>Gordoniaceae</taxon>
        <taxon>Gordonia</taxon>
    </lineage>
</organism>
<accession>M0QN10</accession>
<dbReference type="OrthoDB" id="4947868at2"/>
<dbReference type="PRINTS" id="PR00598">
    <property type="entry name" value="HTHMARR"/>
</dbReference>
<dbReference type="PANTHER" id="PTHR39515">
    <property type="entry name" value="CONSERVED PROTEIN"/>
    <property type="match status" value="1"/>
</dbReference>
<gene>
    <name evidence="3" type="ORF">GS4_31_00160</name>
</gene>
<feature type="domain" description="HTH marR-type" evidence="2">
    <location>
        <begin position="24"/>
        <end position="156"/>
    </location>
</feature>
<evidence type="ECO:0000259" key="2">
    <source>
        <dbReference type="PROSITE" id="PS50995"/>
    </source>
</evidence>
<dbReference type="GO" id="GO:0003700">
    <property type="term" value="F:DNA-binding transcription factor activity"/>
    <property type="evidence" value="ECO:0007669"/>
    <property type="project" value="InterPro"/>
</dbReference>
<feature type="region of interest" description="Disordered" evidence="1">
    <location>
        <begin position="1"/>
        <end position="25"/>
    </location>
</feature>
<protein>
    <submittedName>
        <fullName evidence="3">Putative MarR family transcriptional regulator</fullName>
    </submittedName>
</protein>
<dbReference type="Proteomes" id="UP000011666">
    <property type="component" value="Unassembled WGS sequence"/>
</dbReference>
<dbReference type="STRING" id="1223545.GS4_31_00160"/>
<dbReference type="Pfam" id="PF12802">
    <property type="entry name" value="MarR_2"/>
    <property type="match status" value="1"/>
</dbReference>
<dbReference type="eggNOG" id="COG1846">
    <property type="taxonomic scope" value="Bacteria"/>
</dbReference>
<evidence type="ECO:0000256" key="1">
    <source>
        <dbReference type="SAM" id="MobiDB-lite"/>
    </source>
</evidence>
<dbReference type="SUPFAM" id="SSF46785">
    <property type="entry name" value="Winged helix' DNA-binding domain"/>
    <property type="match status" value="1"/>
</dbReference>
<evidence type="ECO:0000313" key="4">
    <source>
        <dbReference type="Proteomes" id="UP000011666"/>
    </source>
</evidence>
<dbReference type="InterPro" id="IPR036388">
    <property type="entry name" value="WH-like_DNA-bd_sf"/>
</dbReference>